<evidence type="ECO:0000256" key="12">
    <source>
        <dbReference type="SAM" id="MobiDB-lite"/>
    </source>
</evidence>
<dbReference type="InterPro" id="IPR057344">
    <property type="entry name" value="ARM_SRB8"/>
</dbReference>
<proteinExistence type="inferred from homology"/>
<keyword evidence="7" id="KW-0010">Activator</keyword>
<evidence type="ECO:0000256" key="5">
    <source>
        <dbReference type="ARBA" id="ARBA00022491"/>
    </source>
</evidence>
<feature type="region of interest" description="Disordered" evidence="12">
    <location>
        <begin position="1418"/>
        <end position="1446"/>
    </location>
</feature>
<dbReference type="Proteomes" id="UP000748025">
    <property type="component" value="Unassembled WGS sequence"/>
</dbReference>
<dbReference type="GO" id="GO:0003712">
    <property type="term" value="F:transcription coregulator activity"/>
    <property type="evidence" value="ECO:0007669"/>
    <property type="project" value="InterPro"/>
</dbReference>
<comment type="subcellular location">
    <subcellularLocation>
        <location evidence="1">Nucleus</location>
    </subcellularLocation>
</comment>
<dbReference type="Pfam" id="PF25326">
    <property type="entry name" value="ARM_SRB8"/>
    <property type="match status" value="1"/>
</dbReference>
<evidence type="ECO:0000256" key="10">
    <source>
        <dbReference type="ARBA" id="ARBA00025661"/>
    </source>
</evidence>
<evidence type="ECO:0000256" key="11">
    <source>
        <dbReference type="ARBA" id="ARBA00032010"/>
    </source>
</evidence>
<dbReference type="OrthoDB" id="20828at2759"/>
<evidence type="ECO:0000256" key="4">
    <source>
        <dbReference type="ARBA" id="ARBA00019622"/>
    </source>
</evidence>
<reference evidence="14" key="1">
    <citation type="journal article" date="2020" name="bioRxiv">
        <title>Whole genome comparisons of ergot fungi reveals the divergence and evolution of species within the genus Claviceps are the result of varying mechanisms driving genome evolution and host range expansion.</title>
        <authorList>
            <person name="Wyka S.A."/>
            <person name="Mondo S.J."/>
            <person name="Liu M."/>
            <person name="Dettman J."/>
            <person name="Nalam V."/>
            <person name="Broders K.D."/>
        </authorList>
    </citation>
    <scope>NUCLEOTIDE SEQUENCE</scope>
    <source>
        <strain evidence="14">CCC 602</strain>
    </source>
</reference>
<dbReference type="EMBL" id="SRPW01000126">
    <property type="protein sequence ID" value="KAG6017577.1"/>
    <property type="molecule type" value="Genomic_DNA"/>
</dbReference>
<dbReference type="GO" id="GO:0006357">
    <property type="term" value="P:regulation of transcription by RNA polymerase II"/>
    <property type="evidence" value="ECO:0007669"/>
    <property type="project" value="InterPro"/>
</dbReference>
<feature type="compositionally biased region" description="Low complexity" evidence="12">
    <location>
        <begin position="61"/>
        <end position="72"/>
    </location>
</feature>
<evidence type="ECO:0000259" key="13">
    <source>
        <dbReference type="SMART" id="SM01281"/>
    </source>
</evidence>
<feature type="region of interest" description="Disordered" evidence="12">
    <location>
        <begin position="1243"/>
        <end position="1264"/>
    </location>
</feature>
<evidence type="ECO:0000256" key="9">
    <source>
        <dbReference type="ARBA" id="ARBA00023242"/>
    </source>
</evidence>
<sequence length="1623" mass="177655">MTSRTPMSVQPPRQPQRGLAPTLQVQRPSNHHQQRTISSSSSSSSQQQYFPTSPSKRDPVSASDANIDSSADPLSTRHASTSTPTRRQGSKLRLELSNDLAAGTGPLSATESPQLLTPSRIMPASSSEPVDADNMSPALSRASQHDALDNLPMPMPRRRLQKLSQTLSSTRPAVPVPTTPQVRKDVRPKPYTVEVPAAAPRYANTNRHDTATPTRDPFSKGLFSGHADFFPWSGVHHEDEWSTEAIQKGTWDRGTRDEASPARLVIFPPLKQKCGLNALSTIFMGVLNQRRHRGQITAPSTFKPPPRVTLTDTKREIWLKDLANPAISLRRLSRTIPHGIRGRTLLDQCLNKNVPTERAVWLAKCVGANEIRAFKRKGASGAFVLGGELKWIRDWTVFVEQFLEAVVSAFGEPDWKSKVTYAIRLATYLYAEQLLDRDHYLEWIVSGLENSPQSRIPMWLLIAQIHWSHLLQLRKCGRRLVFSILNHLHAIDKDPDRDVLIQLSGQLSALALSLVKENPESFICPPAWQRFSETLRLNIPADDTVAQEAYNNIKLRNARLSAVNTISTTGGSQRLVQRLDATLQGKFTPDLATECWESAEDKFGIIRDTVEWAISLHRPGIAKLYVAAGLIQAWSVFRVNATSAILDVLGDIRPGDNGRKKSMIRLVSELVRSGHFHVPQYVQWLIGRGGLHNAHEIDPVDGPCASRLLVELPVHCLPPELTAQRGSLLRRAGNYSLLDEENDTANAIECVDNSLGLATYLGNVDSSRKPLSQKKLLRRVVQSSRAVQSAIGAHLCDAVTTRLPCHPGFVMRLDTFMSIRTMMETIEDFTKLADILRSSSACPDADILAACVDTINANLDCFMAMGSAEALFDVFVARLKSISRDQGTPARPLLAALSAIAPRLPGRDDLAKQLALELAQNDRSNALDACSPVSDSMAAAAQAQAQTQTQTAEGEVSEQIDKLLASGNTIDHPTMNRLFRYIAPKLEAGWVKLDDNRRIFATLLSRLRMLDAPHFDKLMADWISHIRTLKKRPSLPELFPLLVSLGCLSMATILHTANASSVMVDGANEATVPKSATYLQELLQLTTMKIPSAMPTLEAEEAYRFRIQQQSAMFNHAKALALLIRNTIIEYSAIHHHHQAPSAGMGLKQLPLDNTECHDSLLETMRWLVVADAAMVAEVLNVSTLPAAARSVAQKIITRLLLPQSAGEASDYHQPSFDEILRLANDLTMPFCQLQLNLDLSTQQLSGPSHGGGSGGGSGEGGPQRFEAFAKAMDKAIQSQNMMWTSMLPCLSEDVTQGFNREAQTRFLDLMPSGKLSSSSSEPTANDPTDRSRIHLAENLLGVIEAINSGRSSTPSSRTSSFSLTNYSVDKLSDLWEMIASQDEDGPAQAKRRQVFDHWLPILLRFITLNSMYETANNSSGGGGGGSSSGSTAAATTNTTTTTTTTAATGLSTATTKPFQTAANHEAKARIIIVLCGLLLEIESLPHDPAETSLCQQIFDIAILLVDSLPDDLRTQCAKAILFLPGSSASTSTTSDARLYYLLSTPRPTSAENLRLVHRDKSALPHTAAARGMGALYGIGPASGERLSPFVIRRWEILSEPTPNVGENDTSLSLGLFEAIKIQ</sequence>
<dbReference type="PANTHER" id="PTHR46567">
    <property type="entry name" value="MEDIATOR OF RNA POLYMERASE II TRANSCRIPTION SUBUNIT 12"/>
    <property type="match status" value="1"/>
</dbReference>
<evidence type="ECO:0000256" key="2">
    <source>
        <dbReference type="ARBA" id="ARBA00010289"/>
    </source>
</evidence>
<keyword evidence="5" id="KW-0678">Repressor</keyword>
<evidence type="ECO:0000256" key="6">
    <source>
        <dbReference type="ARBA" id="ARBA00023015"/>
    </source>
</evidence>
<feature type="compositionally biased region" description="Polar residues" evidence="12">
    <location>
        <begin position="107"/>
        <end position="117"/>
    </location>
</feature>
<evidence type="ECO:0000313" key="14">
    <source>
        <dbReference type="EMBL" id="KAG6017577.1"/>
    </source>
</evidence>
<keyword evidence="9" id="KW-0539">Nucleus</keyword>
<dbReference type="PANTHER" id="PTHR46567:SF1">
    <property type="entry name" value="MEDIATOR OF RNA POLYMERASE II TRANSCRIPTION SUBUNIT 12"/>
    <property type="match status" value="1"/>
</dbReference>
<feature type="compositionally biased region" description="Low complexity" evidence="12">
    <location>
        <begin position="1429"/>
        <end position="1446"/>
    </location>
</feature>
<accession>A0A9P7NGA1</accession>
<evidence type="ECO:0000256" key="8">
    <source>
        <dbReference type="ARBA" id="ARBA00023163"/>
    </source>
</evidence>
<comment type="caution">
    <text evidence="14">The sequence shown here is derived from an EMBL/GenBank/DDBJ whole genome shotgun (WGS) entry which is preliminary data.</text>
</comment>
<keyword evidence="8" id="KW-0804">Transcription</keyword>
<dbReference type="InterPro" id="IPR019035">
    <property type="entry name" value="Mediator_Med12"/>
</dbReference>
<name>A0A9P7NGA1_9HYPO</name>
<evidence type="ECO:0000256" key="3">
    <source>
        <dbReference type="ARBA" id="ARBA00011629"/>
    </source>
</evidence>
<gene>
    <name evidence="14" type="ORF">E4U43_000848</name>
</gene>
<evidence type="ECO:0000313" key="15">
    <source>
        <dbReference type="Proteomes" id="UP000748025"/>
    </source>
</evidence>
<evidence type="ECO:0000256" key="7">
    <source>
        <dbReference type="ARBA" id="ARBA00023159"/>
    </source>
</evidence>
<protein>
    <recommendedName>
        <fullName evidence="4">Mediator of RNA polymerase II transcription subunit 12</fullName>
    </recommendedName>
    <alternativeName>
        <fullName evidence="11">Mediator complex subunit 12</fullName>
    </alternativeName>
</protein>
<comment type="function">
    <text evidence="10">Component of the SRB8-11 complex. The SRB8-11 complex is a regulatory module of the Mediator complex which is itself involved in regulation of basal and activated RNA polymerase II-dependent transcription. The SRB8-11 complex may be involved in the transcriptional repression of a subset of genes regulated by Mediator. It may inhibit the association of the Mediator complex with RNA polymerase II to form the holoenzyme complex.</text>
</comment>
<feature type="domain" description="Mediator complex subunit Med12" evidence="13">
    <location>
        <begin position="301"/>
        <end position="364"/>
    </location>
</feature>
<keyword evidence="15" id="KW-1185">Reference proteome</keyword>
<feature type="compositionally biased region" description="Gly residues" evidence="12">
    <location>
        <begin position="1249"/>
        <end position="1262"/>
    </location>
</feature>
<organism evidence="14 15">
    <name type="scientific">Claviceps pusilla</name>
    <dbReference type="NCBI Taxonomy" id="123648"/>
    <lineage>
        <taxon>Eukaryota</taxon>
        <taxon>Fungi</taxon>
        <taxon>Dikarya</taxon>
        <taxon>Ascomycota</taxon>
        <taxon>Pezizomycotina</taxon>
        <taxon>Sordariomycetes</taxon>
        <taxon>Hypocreomycetidae</taxon>
        <taxon>Hypocreales</taxon>
        <taxon>Clavicipitaceae</taxon>
        <taxon>Claviceps</taxon>
    </lineage>
</organism>
<feature type="region of interest" description="Disordered" evidence="12">
    <location>
        <begin position="1"/>
        <end position="136"/>
    </location>
</feature>
<evidence type="ECO:0000256" key="1">
    <source>
        <dbReference type="ARBA" id="ARBA00004123"/>
    </source>
</evidence>
<feature type="compositionally biased region" description="Polar residues" evidence="12">
    <location>
        <begin position="77"/>
        <end position="87"/>
    </location>
</feature>
<dbReference type="SMART" id="SM01281">
    <property type="entry name" value="Med12"/>
    <property type="match status" value="1"/>
</dbReference>
<comment type="subunit">
    <text evidence="3">Component of the SRB8-11 complex, which itself associates with the Mediator complex.</text>
</comment>
<feature type="region of interest" description="Disordered" evidence="12">
    <location>
        <begin position="165"/>
        <end position="184"/>
    </location>
</feature>
<feature type="compositionally biased region" description="Low complexity" evidence="12">
    <location>
        <begin position="38"/>
        <end position="48"/>
    </location>
</feature>
<feature type="region of interest" description="Disordered" evidence="12">
    <location>
        <begin position="1312"/>
        <end position="1332"/>
    </location>
</feature>
<keyword evidence="6" id="KW-0805">Transcription regulation</keyword>
<comment type="similarity">
    <text evidence="2">Belongs to the Mediator complex subunit 12 family.</text>
</comment>
<dbReference type="GO" id="GO:0016592">
    <property type="term" value="C:mediator complex"/>
    <property type="evidence" value="ECO:0007669"/>
    <property type="project" value="InterPro"/>
</dbReference>
<dbReference type="Pfam" id="PF09497">
    <property type="entry name" value="Med12"/>
    <property type="match status" value="1"/>
</dbReference>